<dbReference type="SUPFAM" id="SSF52058">
    <property type="entry name" value="L domain-like"/>
    <property type="match status" value="1"/>
</dbReference>
<proteinExistence type="predicted"/>
<dbReference type="KEGG" id="muh:HYN43_013400"/>
<dbReference type="GO" id="GO:0005737">
    <property type="term" value="C:cytoplasm"/>
    <property type="evidence" value="ECO:0007669"/>
    <property type="project" value="TreeGrafter"/>
</dbReference>
<keyword evidence="1" id="KW-0433">Leucine-rich repeat</keyword>
<evidence type="ECO:0000313" key="4">
    <source>
        <dbReference type="Proteomes" id="UP000270046"/>
    </source>
</evidence>
<dbReference type="Gene3D" id="3.80.10.10">
    <property type="entry name" value="Ribonuclease Inhibitor"/>
    <property type="match status" value="1"/>
</dbReference>
<evidence type="ECO:0000313" key="3">
    <source>
        <dbReference type="EMBL" id="AYL96227.1"/>
    </source>
</evidence>
<dbReference type="AlphaFoldDB" id="A0A494VLT5"/>
<sequence length="125" mass="13947">MSGSFGVVTFPRNQVVTFPRNRWSVSSEIRWSISANSPDNALRELPSTFQNLQALRILNIDKNQLSSFSDVIMKLKSLRTLNASANGLGIIPAGINQLFRLLNLVIQLTLKNCLHQYGILKSCCI</sequence>
<dbReference type="InterPro" id="IPR001611">
    <property type="entry name" value="Leu-rich_rpt"/>
</dbReference>
<dbReference type="PANTHER" id="PTHR48051">
    <property type="match status" value="1"/>
</dbReference>
<dbReference type="Pfam" id="PF13855">
    <property type="entry name" value="LRR_8"/>
    <property type="match status" value="1"/>
</dbReference>
<dbReference type="InterPro" id="IPR032675">
    <property type="entry name" value="LRR_dom_sf"/>
</dbReference>
<evidence type="ECO:0000256" key="1">
    <source>
        <dbReference type="ARBA" id="ARBA00022614"/>
    </source>
</evidence>
<dbReference type="InterPro" id="IPR050216">
    <property type="entry name" value="LRR_domain-containing"/>
</dbReference>
<name>A0A494VLT5_9SPHI</name>
<reference evidence="3 4" key="1">
    <citation type="submission" date="2018-10" db="EMBL/GenBank/DDBJ databases">
        <title>Genome sequencing of Mucilaginibacter sp. HYN0043.</title>
        <authorList>
            <person name="Kim M."/>
            <person name="Yi H."/>
        </authorList>
    </citation>
    <scope>NUCLEOTIDE SEQUENCE [LARGE SCALE GENOMIC DNA]</scope>
    <source>
        <strain evidence="3 4">HYN0043</strain>
    </source>
</reference>
<protein>
    <submittedName>
        <fullName evidence="3">Leucine-rich repeat domain-containing protein</fullName>
    </submittedName>
</protein>
<dbReference type="EMBL" id="CP032869">
    <property type="protein sequence ID" value="AYL96227.1"/>
    <property type="molecule type" value="Genomic_DNA"/>
</dbReference>
<gene>
    <name evidence="3" type="ORF">HYN43_013400</name>
</gene>
<dbReference type="OrthoDB" id="58060at2"/>
<organism evidence="3 4">
    <name type="scientific">Mucilaginibacter celer</name>
    <dbReference type="NCBI Taxonomy" id="2305508"/>
    <lineage>
        <taxon>Bacteria</taxon>
        <taxon>Pseudomonadati</taxon>
        <taxon>Bacteroidota</taxon>
        <taxon>Sphingobacteriia</taxon>
        <taxon>Sphingobacteriales</taxon>
        <taxon>Sphingobacteriaceae</taxon>
        <taxon>Mucilaginibacter</taxon>
    </lineage>
</organism>
<accession>A0A494VLT5</accession>
<dbReference type="Proteomes" id="UP000270046">
    <property type="component" value="Chromosome"/>
</dbReference>
<dbReference type="PANTHER" id="PTHR48051:SF1">
    <property type="entry name" value="RAS SUPPRESSOR PROTEIN 1"/>
    <property type="match status" value="1"/>
</dbReference>
<evidence type="ECO:0000256" key="2">
    <source>
        <dbReference type="ARBA" id="ARBA00022737"/>
    </source>
</evidence>
<keyword evidence="4" id="KW-1185">Reference proteome</keyword>
<keyword evidence="2" id="KW-0677">Repeat</keyword>